<evidence type="ECO:0000256" key="1">
    <source>
        <dbReference type="SAM" id="Coils"/>
    </source>
</evidence>
<keyword evidence="1" id="KW-0175">Coiled coil</keyword>
<organism evidence="5 6">
    <name type="scientific">Pasteurella bettyae CCUG 2042</name>
    <dbReference type="NCBI Taxonomy" id="1095749"/>
    <lineage>
        <taxon>Bacteria</taxon>
        <taxon>Pseudomonadati</taxon>
        <taxon>Pseudomonadota</taxon>
        <taxon>Gammaproteobacteria</taxon>
        <taxon>Pasteurellales</taxon>
        <taxon>Pasteurellaceae</taxon>
        <taxon>Pasteurella</taxon>
    </lineage>
</organism>
<dbReference type="Gene3D" id="3.40.50.300">
    <property type="entry name" value="P-loop containing nucleotide triphosphate hydrolases"/>
    <property type="match status" value="2"/>
</dbReference>
<evidence type="ECO:0000313" key="5">
    <source>
        <dbReference type="EMBL" id="EIJ68500.1"/>
    </source>
</evidence>
<evidence type="ECO:0000256" key="2">
    <source>
        <dbReference type="SAM" id="MobiDB-lite"/>
    </source>
</evidence>
<evidence type="ECO:0008006" key="7">
    <source>
        <dbReference type="Google" id="ProtNLM"/>
    </source>
</evidence>
<dbReference type="SUPFAM" id="SSF52540">
    <property type="entry name" value="P-loop containing nucleoside triphosphate hydrolases"/>
    <property type="match status" value="1"/>
</dbReference>
<dbReference type="PATRIC" id="fig|1095749.3.peg.1556"/>
<reference evidence="5 6" key="1">
    <citation type="submission" date="2012-03" db="EMBL/GenBank/DDBJ databases">
        <authorList>
            <person name="Harkins D.M."/>
            <person name="Madupu R."/>
            <person name="Durkin A.S."/>
            <person name="Torralba M."/>
            <person name="Methe B."/>
            <person name="Sutton G.G."/>
            <person name="Nelson K.E."/>
        </authorList>
    </citation>
    <scope>NUCLEOTIDE SEQUENCE [LARGE SCALE GENOMIC DNA]</scope>
    <source>
        <strain evidence="5 6">CCUG 2042</strain>
    </source>
</reference>
<evidence type="ECO:0000313" key="6">
    <source>
        <dbReference type="Proteomes" id="UP000006457"/>
    </source>
</evidence>
<dbReference type="Proteomes" id="UP000006457">
    <property type="component" value="Unassembled WGS sequence"/>
</dbReference>
<accession>I3D9V7</accession>
<dbReference type="eggNOG" id="COG0610">
    <property type="taxonomic scope" value="Bacteria"/>
</dbReference>
<dbReference type="Pfam" id="PF22679">
    <property type="entry name" value="T1R_D3-like"/>
    <property type="match status" value="1"/>
</dbReference>
<dbReference type="PANTHER" id="PTHR42927:SF1">
    <property type="entry name" value="HELICASE SUPERFAMILY 1 AND 2 DOMAIN-CONTAINING PROTEIN"/>
    <property type="match status" value="1"/>
</dbReference>
<feature type="coiled-coil region" evidence="1">
    <location>
        <begin position="422"/>
        <end position="449"/>
    </location>
</feature>
<protein>
    <recommendedName>
        <fullName evidence="7">Type III restriction enzyme, res subunit</fullName>
    </recommendedName>
</protein>
<name>I3D9V7_9PAST</name>
<dbReference type="AlphaFoldDB" id="I3D9V7"/>
<keyword evidence="6" id="KW-1185">Reference proteome</keyword>
<dbReference type="EMBL" id="AJSX01000036">
    <property type="protein sequence ID" value="EIJ68500.1"/>
    <property type="molecule type" value="Genomic_DNA"/>
</dbReference>
<evidence type="ECO:0000259" key="4">
    <source>
        <dbReference type="Pfam" id="PF22679"/>
    </source>
</evidence>
<dbReference type="Pfam" id="PF18766">
    <property type="entry name" value="SWI2_SNF2"/>
    <property type="match status" value="1"/>
</dbReference>
<dbReference type="InterPro" id="IPR027417">
    <property type="entry name" value="P-loop_NTPase"/>
</dbReference>
<sequence>MENKPIIVVTIQTFPFVMEAILTTKSLSNQKYAIIIDEAHNSQTGSTASKLQATLAMESAEEMANLTVEELLAKIQQSRVRPKNISHFAFTATPKHSTFTLFGRATDNDEVPQSFHKYTMRQAIEEGFILDVLKGYISYQTAYQLGGENLNDGKRVNVKDAKRTLAKWQNLHATNVTQKVQFILAHFHHNVAHLLNGQAKAMVVTSSRPAAVRYKLAFEKYLKQQQYQDYRVLVAFSGSLNGSQIKHADDTKFGDIFDFADDAEFTESSMNPKGDLRKVFDEPEYRLMVVANKFQTGFDQPKLCAMYLDKKIANEVEVVQTLSRLNRTSKGKDTTFVVDFVNDPSWIKACFAKYDSGAEITEIQDPQVIYDIKDDLDKLGIYDDSDLAQFKQAKFATAKMLANNRNDEKQHQALFAATTPAMERFNHRLHQLQNELLQWENAFESANQKGDEHGKNQVEEHRKQTDIALKNLLKFKSNLAKFSRVYHYIAQLLDLGDPELENFAAFCKLLAKRLDNIGKDEIDVSGLILTGYAIRQNETDNSELTDDKETLRPISGSSGNQESADKKDYLSEIIKMLSSAFGDVTSTDDQKQFINHLMTILAKDDVLMAQIENNPEEIALQGKLPEATTKAIIQALSSHEKLATLLLQKDKQSLNTVLMVLYRLLKNGDSL</sequence>
<evidence type="ECO:0000259" key="3">
    <source>
        <dbReference type="Pfam" id="PF18766"/>
    </source>
</evidence>
<proteinExistence type="predicted"/>
<feature type="region of interest" description="Disordered" evidence="2">
    <location>
        <begin position="540"/>
        <end position="563"/>
    </location>
</feature>
<dbReference type="PANTHER" id="PTHR42927">
    <property type="entry name" value="HELICASE SUPERFAMILY 1 AND 2 DOMAIN-CONTAINING PROTEIN"/>
    <property type="match status" value="1"/>
</dbReference>
<comment type="caution">
    <text evidence="5">The sequence shown here is derived from an EMBL/GenBank/DDBJ whole genome shotgun (WGS) entry which is preliminary data.</text>
</comment>
<dbReference type="InterPro" id="IPR040980">
    <property type="entry name" value="SWI2_SNF2"/>
</dbReference>
<dbReference type="InterPro" id="IPR055180">
    <property type="entry name" value="HsdR_RecA-like_helicase_dom_2"/>
</dbReference>
<feature type="domain" description="SWI2/SNF2 ATPase" evidence="3">
    <location>
        <begin position="3"/>
        <end position="133"/>
    </location>
</feature>
<gene>
    <name evidence="5" type="ORF">HMPREF1052_1642</name>
</gene>
<feature type="domain" description="Restriction endonuclease type I HsdR second RecA-like helicase" evidence="4">
    <location>
        <begin position="199"/>
        <end position="340"/>
    </location>
</feature>